<keyword evidence="4 6" id="KW-0067">ATP-binding</keyword>
<dbReference type="PANTHER" id="PTHR43335:SF4">
    <property type="entry name" value="ABC TRANSPORTER, ATP-BINDING PROTEIN"/>
    <property type="match status" value="1"/>
</dbReference>
<dbReference type="SUPFAM" id="SSF52540">
    <property type="entry name" value="P-loop containing nucleoside triphosphate hydrolases"/>
    <property type="match status" value="1"/>
</dbReference>
<organism evidence="6 7">
    <name type="scientific">Chitinophaga horti</name>
    <dbReference type="NCBI Taxonomy" id="2920382"/>
    <lineage>
        <taxon>Bacteria</taxon>
        <taxon>Pseudomonadati</taxon>
        <taxon>Bacteroidota</taxon>
        <taxon>Chitinophagia</taxon>
        <taxon>Chitinophagales</taxon>
        <taxon>Chitinophagaceae</taxon>
        <taxon>Chitinophaga</taxon>
    </lineage>
</organism>
<dbReference type="RefSeq" id="WP_264282787.1">
    <property type="nucleotide sequence ID" value="NZ_CP107006.1"/>
</dbReference>
<sequence length="299" mass="33029">MYCLETSGLSHQFPGMGYALQDINLRVPQGAIYGFLGPNGAGKTTTLRLVLGLLRKQQGSIRFFGQSFQQQRSAILQKTGSLIESPSIYTHLTATENLEVWRKIYQSPKSRIDEVLRLTGLAHTGTRKAGRFSLGMKQRLGIAIAMLHAPSLLILDEPTNGLDPNGIIEIRELLKKLNKEQGLTILISSHLLPEIEKLATHVGIINNGRMLFQGRLQELNSYQQRSAMTKFDTGDAQQAAALLAAYHPVIESGQLLLPAGSAKHTAQINRELVQHGMDVYGIHTVQNDLESIFMQLINP</sequence>
<evidence type="ECO:0000259" key="5">
    <source>
        <dbReference type="PROSITE" id="PS50893"/>
    </source>
</evidence>
<dbReference type="PROSITE" id="PS50893">
    <property type="entry name" value="ABC_TRANSPORTER_2"/>
    <property type="match status" value="1"/>
</dbReference>
<evidence type="ECO:0000256" key="3">
    <source>
        <dbReference type="ARBA" id="ARBA00022741"/>
    </source>
</evidence>
<evidence type="ECO:0000256" key="1">
    <source>
        <dbReference type="ARBA" id="ARBA00005417"/>
    </source>
</evidence>
<name>A0ABY6J5T8_9BACT</name>
<dbReference type="PROSITE" id="PS00211">
    <property type="entry name" value="ABC_TRANSPORTER_1"/>
    <property type="match status" value="1"/>
</dbReference>
<dbReference type="InterPro" id="IPR003439">
    <property type="entry name" value="ABC_transporter-like_ATP-bd"/>
</dbReference>
<keyword evidence="2" id="KW-0813">Transport</keyword>
<feature type="domain" description="ABC transporter" evidence="5">
    <location>
        <begin position="4"/>
        <end position="232"/>
    </location>
</feature>
<dbReference type="Gene3D" id="3.40.50.300">
    <property type="entry name" value="P-loop containing nucleotide triphosphate hydrolases"/>
    <property type="match status" value="1"/>
</dbReference>
<evidence type="ECO:0000313" key="7">
    <source>
        <dbReference type="Proteomes" id="UP001162741"/>
    </source>
</evidence>
<dbReference type="EMBL" id="CP107006">
    <property type="protein sequence ID" value="UYQ94978.1"/>
    <property type="molecule type" value="Genomic_DNA"/>
</dbReference>
<accession>A0ABY6J5T8</accession>
<dbReference type="InterPro" id="IPR017871">
    <property type="entry name" value="ABC_transporter-like_CS"/>
</dbReference>
<gene>
    <name evidence="6" type="ORF">MKQ68_07705</name>
</gene>
<protein>
    <submittedName>
        <fullName evidence="6">ATP-binding cassette domain-containing protein</fullName>
    </submittedName>
</protein>
<keyword evidence="3" id="KW-0547">Nucleotide-binding</keyword>
<dbReference type="InterPro" id="IPR027417">
    <property type="entry name" value="P-loop_NTPase"/>
</dbReference>
<dbReference type="Pfam" id="PF00005">
    <property type="entry name" value="ABC_tran"/>
    <property type="match status" value="1"/>
</dbReference>
<evidence type="ECO:0000256" key="4">
    <source>
        <dbReference type="ARBA" id="ARBA00022840"/>
    </source>
</evidence>
<evidence type="ECO:0000256" key="2">
    <source>
        <dbReference type="ARBA" id="ARBA00022448"/>
    </source>
</evidence>
<evidence type="ECO:0000313" key="6">
    <source>
        <dbReference type="EMBL" id="UYQ94978.1"/>
    </source>
</evidence>
<dbReference type="Proteomes" id="UP001162741">
    <property type="component" value="Chromosome"/>
</dbReference>
<dbReference type="GO" id="GO:0005524">
    <property type="term" value="F:ATP binding"/>
    <property type="evidence" value="ECO:0007669"/>
    <property type="project" value="UniProtKB-KW"/>
</dbReference>
<dbReference type="SMART" id="SM00382">
    <property type="entry name" value="AAA"/>
    <property type="match status" value="1"/>
</dbReference>
<comment type="similarity">
    <text evidence="1">Belongs to the ABC transporter superfamily.</text>
</comment>
<keyword evidence="7" id="KW-1185">Reference proteome</keyword>
<reference evidence="6" key="1">
    <citation type="submission" date="2022-10" db="EMBL/GenBank/DDBJ databases">
        <title>Chitinophaga sp. nov., isolated from soil.</title>
        <authorList>
            <person name="Jeon C.O."/>
        </authorList>
    </citation>
    <scope>NUCLEOTIDE SEQUENCE</scope>
    <source>
        <strain evidence="6">R8</strain>
    </source>
</reference>
<dbReference type="InterPro" id="IPR003593">
    <property type="entry name" value="AAA+_ATPase"/>
</dbReference>
<proteinExistence type="inferred from homology"/>
<dbReference type="PANTHER" id="PTHR43335">
    <property type="entry name" value="ABC TRANSPORTER, ATP-BINDING PROTEIN"/>
    <property type="match status" value="1"/>
</dbReference>